<keyword evidence="4" id="KW-1185">Reference proteome</keyword>
<accession>A0ABM7M0D5</accession>
<dbReference type="Proteomes" id="UP000676967">
    <property type="component" value="Chromosome"/>
</dbReference>
<name>A0ABM7M0D5_9ACTN</name>
<proteinExistence type="predicted"/>
<dbReference type="EMBL" id="AP023356">
    <property type="protein sequence ID" value="BCJ45055.1"/>
    <property type="molecule type" value="Genomic_DNA"/>
</dbReference>
<reference evidence="3 4" key="1">
    <citation type="submission" date="2020-08" db="EMBL/GenBank/DDBJ databases">
        <title>Whole genome shotgun sequence of Actinoplanes ianthinogenes NBRC 13996.</title>
        <authorList>
            <person name="Komaki H."/>
            <person name="Tamura T."/>
        </authorList>
    </citation>
    <scope>NUCLEOTIDE SEQUENCE [LARGE SCALE GENOMIC DNA]</scope>
    <source>
        <strain evidence="3 4">NBRC 13996</strain>
    </source>
</reference>
<protein>
    <recommendedName>
        <fullName evidence="5">Serine/threonine protein kinase</fullName>
    </recommendedName>
</protein>
<keyword evidence="2" id="KW-0812">Transmembrane</keyword>
<gene>
    <name evidence="3" type="ORF">Aiant_57120</name>
</gene>
<feature type="compositionally biased region" description="Polar residues" evidence="1">
    <location>
        <begin position="1"/>
        <end position="10"/>
    </location>
</feature>
<feature type="transmembrane region" description="Helical" evidence="2">
    <location>
        <begin position="134"/>
        <end position="157"/>
    </location>
</feature>
<feature type="compositionally biased region" description="Basic and acidic residues" evidence="1">
    <location>
        <begin position="11"/>
        <end position="29"/>
    </location>
</feature>
<evidence type="ECO:0008006" key="5">
    <source>
        <dbReference type="Google" id="ProtNLM"/>
    </source>
</evidence>
<evidence type="ECO:0000256" key="1">
    <source>
        <dbReference type="SAM" id="MobiDB-lite"/>
    </source>
</evidence>
<evidence type="ECO:0000313" key="3">
    <source>
        <dbReference type="EMBL" id="BCJ45055.1"/>
    </source>
</evidence>
<sequence length="362" mass="38202">MTSSSIQSRSQAREEAERGMADTGDERADPAAGDETVAPVPTDTLAGNAAEQDEPTTTGDADKTAYAPLAQWAIRAGGRPQPAPGSGELQTPADPWPEPIQGLVPPLGQPPFEAAELLRLAVPEAVPPKPRRRLGAILAAVAVALLMGAAGVLVALWPEKDAGPVAAPTGAPTEKVATKPAETTAPPATPAGPKPRETPLSSNFDVDPICAGEAYWPMQPKRTGRAPHPVLVYGDQGNGDRLPFTMFKTWFLKGKAKEAVWSPQQDPAKIQMVACVDRVSAGAKLRTCTYKAPAEPGTGTMYRASYRLHVYETATGRRVLDTRLAGTVKTCPYALSVPTDKKLYMEVSEEDLVAALGKLVEG</sequence>
<feature type="compositionally biased region" description="Low complexity" evidence="1">
    <location>
        <begin position="165"/>
        <end position="186"/>
    </location>
</feature>
<organism evidence="3 4">
    <name type="scientific">Actinoplanes ianthinogenes</name>
    <dbReference type="NCBI Taxonomy" id="122358"/>
    <lineage>
        <taxon>Bacteria</taxon>
        <taxon>Bacillati</taxon>
        <taxon>Actinomycetota</taxon>
        <taxon>Actinomycetes</taxon>
        <taxon>Micromonosporales</taxon>
        <taxon>Micromonosporaceae</taxon>
        <taxon>Actinoplanes</taxon>
    </lineage>
</organism>
<keyword evidence="2" id="KW-0472">Membrane</keyword>
<evidence type="ECO:0000313" key="4">
    <source>
        <dbReference type="Proteomes" id="UP000676967"/>
    </source>
</evidence>
<evidence type="ECO:0000256" key="2">
    <source>
        <dbReference type="SAM" id="Phobius"/>
    </source>
</evidence>
<keyword evidence="2" id="KW-1133">Transmembrane helix</keyword>
<feature type="region of interest" description="Disordered" evidence="1">
    <location>
        <begin position="165"/>
        <end position="203"/>
    </location>
</feature>
<feature type="region of interest" description="Disordered" evidence="1">
    <location>
        <begin position="1"/>
        <end position="99"/>
    </location>
</feature>